<keyword evidence="15 17" id="KW-0460">Magnesium</keyword>
<dbReference type="EMBL" id="NAIA01000001">
    <property type="protein sequence ID" value="OWF66631.1"/>
    <property type="molecule type" value="Genomic_DNA"/>
</dbReference>
<accession>A0A210S053</accession>
<evidence type="ECO:0000313" key="24">
    <source>
        <dbReference type="EMBL" id="OWF66631.1"/>
    </source>
</evidence>
<keyword evidence="25" id="KW-1185">Reference proteome</keyword>
<evidence type="ECO:0000313" key="25">
    <source>
        <dbReference type="Proteomes" id="UP000196880"/>
    </source>
</evidence>
<dbReference type="EC" id="2.7.3.9" evidence="6 17"/>
<feature type="domain" description="PEP-utilising enzyme C-terminal" evidence="22">
    <location>
        <begin position="263"/>
        <end position="555"/>
    </location>
</feature>
<sequence length="584" mass="64664">MTFALHGIPVSKGIAIGKAVLISRAALEVSHYLVEPGKEDAEAQKLLDAFDQVRQELNQLRQGLPKDAPQEMAAFLDVHGMILADPALAEKPMMLIRSQRMNAAWALTTELNDLLEQFSEIEDPYLKERANDIRQVAERVIKALNAQKKDSLDSADIMSPGELGVDSIIVAHDIAPHDMLRFKESAFTGFVTDLGGKTSHTAIVARSMEIPAVVGVRHASEMIRHGDWLVLDGEQGVVVVAPDEKLLEEYRKLQTQAIKEARKLQQLKHAKTETADRVEIELFANIELPEDAVQAVKLGAVGVGLFRSEFLFMDRKQALPDEEHQFLEYRRVVDLMHGLPVNIRTIDVGADKALGAGGNDVSQTGTSPLGLRAIRWSLTEPEIFLTQLRAILRASAYGQARIMIPMLAHAKEIDETFRLIEKAKQQLHQRGQAFNPNIQVGAMIEIPAAALVLPLFINRFDFLSIGTNDLIQYTLAIDRADHAVAHLYDPLHPAILHLLANIIEQAKRANVPIAVCGEMAGDPSLTRLLLALGLTDFSMHFSQLLLVKREILKANVGLLKARVPRVLKAYEPEDQAKALERLMA</sequence>
<dbReference type="GO" id="GO:0009401">
    <property type="term" value="P:phosphoenolpyruvate-dependent sugar phosphotransferase system"/>
    <property type="evidence" value="ECO:0007669"/>
    <property type="project" value="UniProtKB-KW"/>
</dbReference>
<feature type="domain" description="Phosphotransferase system enzyme I N-terminal" evidence="23">
    <location>
        <begin position="6"/>
        <end position="129"/>
    </location>
</feature>
<dbReference type="OrthoDB" id="9765468at2"/>
<evidence type="ECO:0000259" key="22">
    <source>
        <dbReference type="Pfam" id="PF02896"/>
    </source>
</evidence>
<evidence type="ECO:0000256" key="16">
    <source>
        <dbReference type="ARBA" id="ARBA00033235"/>
    </source>
</evidence>
<comment type="subcellular location">
    <subcellularLocation>
        <location evidence="4 17">Cytoplasm</location>
    </subcellularLocation>
</comment>
<evidence type="ECO:0000256" key="12">
    <source>
        <dbReference type="ARBA" id="ARBA00022683"/>
    </source>
</evidence>
<evidence type="ECO:0000256" key="19">
    <source>
        <dbReference type="PIRSR" id="PIRSR000732-2"/>
    </source>
</evidence>
<feature type="domain" description="PEP-utilising enzyme mobile" evidence="21">
    <location>
        <begin position="167"/>
        <end position="236"/>
    </location>
</feature>
<dbReference type="GO" id="GO:0008965">
    <property type="term" value="F:phosphoenolpyruvate-protein phosphotransferase activity"/>
    <property type="evidence" value="ECO:0007669"/>
    <property type="project" value="UniProtKB-EC"/>
</dbReference>
<evidence type="ECO:0000256" key="3">
    <source>
        <dbReference type="ARBA" id="ARBA00002728"/>
    </source>
</evidence>
<keyword evidence="12 17" id="KW-0598">Phosphotransferase system</keyword>
<feature type="binding site" evidence="19">
    <location>
        <begin position="468"/>
        <end position="469"/>
    </location>
    <ligand>
        <name>phosphoenolpyruvate</name>
        <dbReference type="ChEBI" id="CHEBI:58702"/>
    </ligand>
</feature>
<name>A0A210S053_9BURK</name>
<evidence type="ECO:0000256" key="2">
    <source>
        <dbReference type="ARBA" id="ARBA00001946"/>
    </source>
</evidence>
<dbReference type="PIRSF" id="PIRSF000732">
    <property type="entry name" value="PTS_enzyme_I"/>
    <property type="match status" value="1"/>
</dbReference>
<evidence type="ECO:0000256" key="20">
    <source>
        <dbReference type="PIRSR" id="PIRSR000732-3"/>
    </source>
</evidence>
<dbReference type="InterPro" id="IPR018274">
    <property type="entry name" value="PEP_util_AS"/>
</dbReference>
<keyword evidence="14 17" id="KW-0418">Kinase</keyword>
<dbReference type="NCBIfam" id="TIGR01417">
    <property type="entry name" value="PTS_I_fam"/>
    <property type="match status" value="1"/>
</dbReference>
<dbReference type="Pfam" id="PF02896">
    <property type="entry name" value="PEP-utilizers_C"/>
    <property type="match status" value="1"/>
</dbReference>
<comment type="cofactor">
    <cofactor evidence="2 17 20">
        <name>Mg(2+)</name>
        <dbReference type="ChEBI" id="CHEBI:18420"/>
    </cofactor>
</comment>
<evidence type="ECO:0000256" key="4">
    <source>
        <dbReference type="ARBA" id="ARBA00004496"/>
    </source>
</evidence>
<gene>
    <name evidence="24" type="ORF">B6A14_01220</name>
</gene>
<dbReference type="Gene3D" id="1.10.274.10">
    <property type="entry name" value="PtsI, HPr-binding domain"/>
    <property type="match status" value="1"/>
</dbReference>
<dbReference type="SUPFAM" id="SSF51621">
    <property type="entry name" value="Phosphoenolpyruvate/pyruvate domain"/>
    <property type="match status" value="1"/>
</dbReference>
<dbReference type="InterPro" id="IPR036618">
    <property type="entry name" value="PtsI_HPr-bd_sf"/>
</dbReference>
<comment type="function">
    <text evidence="3 17">General (non sugar-specific) component of the phosphoenolpyruvate-dependent sugar phosphotransferase system (sugar PTS). This major carbohydrate active-transport system catalyzes the phosphorylation of incoming sugar substrates concomitantly with their translocation across the cell membrane. Enzyme I transfers the phosphoryl group from phosphoenolpyruvate (PEP) to the phosphoryl carrier protein (HPr).</text>
</comment>
<dbReference type="Pfam" id="PF05524">
    <property type="entry name" value="PEP-utilisers_N"/>
    <property type="match status" value="1"/>
</dbReference>
<dbReference type="InterPro" id="IPR040442">
    <property type="entry name" value="Pyrv_kinase-like_dom_sf"/>
</dbReference>
<keyword evidence="10 17" id="KW-0762">Sugar transport</keyword>
<evidence type="ECO:0000256" key="14">
    <source>
        <dbReference type="ARBA" id="ARBA00022777"/>
    </source>
</evidence>
<keyword evidence="9 17" id="KW-0963">Cytoplasm</keyword>
<feature type="binding site" evidence="20">
    <location>
        <position position="469"/>
    </location>
    <ligand>
        <name>Mg(2+)</name>
        <dbReference type="ChEBI" id="CHEBI:18420"/>
    </ligand>
</feature>
<reference evidence="24 25" key="1">
    <citation type="submission" date="2017-03" db="EMBL/GenBank/DDBJ databases">
        <title>New species Polynucleobacter sp. MWH-EgelM1-30-B4.</title>
        <authorList>
            <person name="Hahn M.W."/>
        </authorList>
    </citation>
    <scope>NUCLEOTIDE SEQUENCE [LARGE SCALE GENOMIC DNA]</scope>
    <source>
        <strain evidence="24 25">MWH-EgelM1-30-B4</strain>
    </source>
</reference>
<dbReference type="InterPro" id="IPR000121">
    <property type="entry name" value="PEP_util_C"/>
</dbReference>
<evidence type="ECO:0000256" key="8">
    <source>
        <dbReference type="ARBA" id="ARBA00022448"/>
    </source>
</evidence>
<evidence type="ECO:0000256" key="1">
    <source>
        <dbReference type="ARBA" id="ARBA00000683"/>
    </source>
</evidence>
<dbReference type="InterPro" id="IPR036637">
    <property type="entry name" value="Phosphohistidine_dom_sf"/>
</dbReference>
<feature type="binding site" evidence="19">
    <location>
        <position position="479"/>
    </location>
    <ligand>
        <name>phosphoenolpyruvate</name>
        <dbReference type="ChEBI" id="CHEBI:58702"/>
    </ligand>
</feature>
<proteinExistence type="inferred from homology"/>
<dbReference type="InterPro" id="IPR023151">
    <property type="entry name" value="PEP_util_CS"/>
</dbReference>
<dbReference type="SUPFAM" id="SSF47831">
    <property type="entry name" value="Enzyme I of the PEP:sugar phosphotransferase system HPr-binding (sub)domain"/>
    <property type="match status" value="1"/>
</dbReference>
<dbReference type="Proteomes" id="UP000196880">
    <property type="component" value="Unassembled WGS sequence"/>
</dbReference>
<comment type="similarity">
    <text evidence="5 17">Belongs to the PEP-utilizing enzyme family.</text>
</comment>
<comment type="catalytic activity">
    <reaction evidence="1 17">
        <text>L-histidyl-[protein] + phosphoenolpyruvate = N(pros)-phospho-L-histidyl-[protein] + pyruvate</text>
        <dbReference type="Rhea" id="RHEA:23880"/>
        <dbReference type="Rhea" id="RHEA-COMP:9745"/>
        <dbReference type="Rhea" id="RHEA-COMP:9746"/>
        <dbReference type="ChEBI" id="CHEBI:15361"/>
        <dbReference type="ChEBI" id="CHEBI:29979"/>
        <dbReference type="ChEBI" id="CHEBI:58702"/>
        <dbReference type="ChEBI" id="CHEBI:64837"/>
        <dbReference type="EC" id="2.7.3.9"/>
    </reaction>
</comment>
<keyword evidence="24" id="KW-0670">Pyruvate</keyword>
<evidence type="ECO:0000256" key="6">
    <source>
        <dbReference type="ARBA" id="ARBA00012232"/>
    </source>
</evidence>
<feature type="binding site" evidence="19">
    <location>
        <position position="307"/>
    </location>
    <ligand>
        <name>phosphoenolpyruvate</name>
        <dbReference type="ChEBI" id="CHEBI:58702"/>
    </ligand>
</feature>
<dbReference type="PANTHER" id="PTHR46244:SF3">
    <property type="entry name" value="PHOSPHOENOLPYRUVATE-PROTEIN PHOSPHOTRANSFERASE"/>
    <property type="match status" value="1"/>
</dbReference>
<evidence type="ECO:0000256" key="9">
    <source>
        <dbReference type="ARBA" id="ARBA00022490"/>
    </source>
</evidence>
<comment type="caution">
    <text evidence="24">The sequence shown here is derived from an EMBL/GenBank/DDBJ whole genome shotgun (WGS) entry which is preliminary data.</text>
</comment>
<dbReference type="Pfam" id="PF00391">
    <property type="entry name" value="PEP-utilizers"/>
    <property type="match status" value="1"/>
</dbReference>
<dbReference type="AlphaFoldDB" id="A0A210S053"/>
<keyword evidence="8 17" id="KW-0813">Transport</keyword>
<dbReference type="SUPFAM" id="SSF52009">
    <property type="entry name" value="Phosphohistidine domain"/>
    <property type="match status" value="1"/>
</dbReference>
<evidence type="ECO:0000256" key="11">
    <source>
        <dbReference type="ARBA" id="ARBA00022679"/>
    </source>
</evidence>
<feature type="active site" description="Tele-phosphohistidine intermediate" evidence="18">
    <location>
        <position position="200"/>
    </location>
</feature>
<dbReference type="PANTHER" id="PTHR46244">
    <property type="entry name" value="PHOSPHOENOLPYRUVATE-PROTEIN PHOSPHOTRANSFERASE"/>
    <property type="match status" value="1"/>
</dbReference>
<feature type="binding site" evidence="19">
    <location>
        <position position="344"/>
    </location>
    <ligand>
        <name>phosphoenolpyruvate</name>
        <dbReference type="ChEBI" id="CHEBI:58702"/>
    </ligand>
</feature>
<evidence type="ECO:0000256" key="10">
    <source>
        <dbReference type="ARBA" id="ARBA00022597"/>
    </source>
</evidence>
<dbReference type="InterPro" id="IPR050499">
    <property type="entry name" value="PEP-utilizing_PTS_enzyme"/>
</dbReference>
<evidence type="ECO:0000256" key="7">
    <source>
        <dbReference type="ARBA" id="ARBA00016544"/>
    </source>
</evidence>
<evidence type="ECO:0000256" key="18">
    <source>
        <dbReference type="PIRSR" id="PIRSR000732-1"/>
    </source>
</evidence>
<dbReference type="Gene3D" id="3.50.30.10">
    <property type="entry name" value="Phosphohistidine domain"/>
    <property type="match status" value="1"/>
</dbReference>
<evidence type="ECO:0000256" key="17">
    <source>
        <dbReference type="PIRNR" id="PIRNR000732"/>
    </source>
</evidence>
<dbReference type="GO" id="GO:0005737">
    <property type="term" value="C:cytoplasm"/>
    <property type="evidence" value="ECO:0007669"/>
    <property type="project" value="UniProtKB-SubCell"/>
</dbReference>
<evidence type="ECO:0000256" key="5">
    <source>
        <dbReference type="ARBA" id="ARBA00007837"/>
    </source>
</evidence>
<evidence type="ECO:0000259" key="21">
    <source>
        <dbReference type="Pfam" id="PF00391"/>
    </source>
</evidence>
<dbReference type="RefSeq" id="WP_087908655.1">
    <property type="nucleotide sequence ID" value="NZ_NAIA01000001.1"/>
</dbReference>
<dbReference type="InterPro" id="IPR015813">
    <property type="entry name" value="Pyrv/PenolPyrv_kinase-like_dom"/>
</dbReference>
<evidence type="ECO:0000256" key="15">
    <source>
        <dbReference type="ARBA" id="ARBA00022842"/>
    </source>
</evidence>
<keyword evidence="13 17" id="KW-0479">Metal-binding</keyword>
<dbReference type="Gene3D" id="3.20.20.60">
    <property type="entry name" value="Phosphoenolpyruvate-binding domains"/>
    <property type="match status" value="1"/>
</dbReference>
<dbReference type="InterPro" id="IPR024692">
    <property type="entry name" value="PTS_EI"/>
</dbReference>
<protein>
    <recommendedName>
        <fullName evidence="7 17">Phosphoenolpyruvate-protein phosphotransferase</fullName>
        <ecNumber evidence="6 17">2.7.3.9</ecNumber>
    </recommendedName>
    <alternativeName>
        <fullName evidence="16 17">Phosphotransferase system, enzyme I</fullName>
    </alternativeName>
</protein>
<dbReference type="PROSITE" id="PS00742">
    <property type="entry name" value="PEP_ENZYMES_2"/>
    <property type="match status" value="1"/>
</dbReference>
<dbReference type="PRINTS" id="PR01736">
    <property type="entry name" value="PHPHTRNFRASE"/>
</dbReference>
<organism evidence="24 25">
    <name type="scientific">Polynucleobacter hirudinilacicola</name>
    <dbReference type="NCBI Taxonomy" id="1743166"/>
    <lineage>
        <taxon>Bacteria</taxon>
        <taxon>Pseudomonadati</taxon>
        <taxon>Pseudomonadota</taxon>
        <taxon>Betaproteobacteria</taxon>
        <taxon>Burkholderiales</taxon>
        <taxon>Burkholderiaceae</taxon>
        <taxon>Polynucleobacter</taxon>
    </lineage>
</organism>
<dbReference type="PROSITE" id="PS00370">
    <property type="entry name" value="PEP_ENZYMES_PHOS_SITE"/>
    <property type="match status" value="1"/>
</dbReference>
<keyword evidence="11 17" id="KW-0808">Transferase</keyword>
<feature type="binding site" evidence="20">
    <location>
        <position position="445"/>
    </location>
    <ligand>
        <name>Mg(2+)</name>
        <dbReference type="ChEBI" id="CHEBI:18420"/>
    </ligand>
</feature>
<dbReference type="InterPro" id="IPR006318">
    <property type="entry name" value="PTS_EI-like"/>
</dbReference>
<evidence type="ECO:0000259" key="23">
    <source>
        <dbReference type="Pfam" id="PF05524"/>
    </source>
</evidence>
<dbReference type="InterPro" id="IPR008731">
    <property type="entry name" value="PTS_EIN"/>
</dbReference>
<evidence type="ECO:0000256" key="13">
    <source>
        <dbReference type="ARBA" id="ARBA00022723"/>
    </source>
</evidence>
<dbReference type="GO" id="GO:0046872">
    <property type="term" value="F:metal ion binding"/>
    <property type="evidence" value="ECO:0007669"/>
    <property type="project" value="UniProtKB-KW"/>
</dbReference>
<dbReference type="InterPro" id="IPR008279">
    <property type="entry name" value="PEP-util_enz_mobile_dom"/>
</dbReference>
<dbReference type="GO" id="GO:0016301">
    <property type="term" value="F:kinase activity"/>
    <property type="evidence" value="ECO:0007669"/>
    <property type="project" value="UniProtKB-KW"/>
</dbReference>
<feature type="active site" description="Proton donor" evidence="18">
    <location>
        <position position="516"/>
    </location>
</feature>